<keyword evidence="3" id="KW-1185">Reference proteome</keyword>
<proteinExistence type="predicted"/>
<dbReference type="Proteomes" id="UP000015381">
    <property type="component" value="Chromosome I"/>
</dbReference>
<feature type="compositionally biased region" description="Acidic residues" evidence="1">
    <location>
        <begin position="39"/>
        <end position="51"/>
    </location>
</feature>
<protein>
    <submittedName>
        <fullName evidence="2">Uncharacterized protein</fullName>
    </submittedName>
</protein>
<gene>
    <name evidence="2" type="ORF">HTIA_2292</name>
</gene>
<evidence type="ECO:0000313" key="3">
    <source>
        <dbReference type="Proteomes" id="UP000015381"/>
    </source>
</evidence>
<evidence type="ECO:0000256" key="1">
    <source>
        <dbReference type="SAM" id="MobiDB-lite"/>
    </source>
</evidence>
<dbReference type="EMBL" id="HF571520">
    <property type="protein sequence ID" value="CCQ34401.1"/>
    <property type="molecule type" value="Genomic_DNA"/>
</dbReference>
<feature type="region of interest" description="Disordered" evidence="1">
    <location>
        <begin position="39"/>
        <end position="78"/>
    </location>
</feature>
<accession>S6D911</accession>
<dbReference type="HOGENOM" id="CLU_2613527_0_0_2"/>
<organism evidence="2 3">
    <name type="scientific">Halorhabdus tiamatea SARL4B</name>
    <dbReference type="NCBI Taxonomy" id="1033806"/>
    <lineage>
        <taxon>Archaea</taxon>
        <taxon>Methanobacteriati</taxon>
        <taxon>Methanobacteriota</taxon>
        <taxon>Stenosarchaea group</taxon>
        <taxon>Halobacteria</taxon>
        <taxon>Halobacteriales</taxon>
        <taxon>Haloarculaceae</taxon>
        <taxon>Halorhabdus</taxon>
    </lineage>
</organism>
<reference evidence="2 3" key="1">
    <citation type="journal article" date="2014" name="Environ. Microbiol.">
        <title>Halorhabdus tiamatea: proteogenomics and glycosidase activity measurements identify the first cultivated euryarchaeon from a deep-sea anoxic brine lake as potential polysaccharide degrader.</title>
        <authorList>
            <person name="Werner J."/>
            <person name="Ferrer M."/>
            <person name="Michel G."/>
            <person name="Mann A.J."/>
            <person name="Huang S."/>
            <person name="Juarez S."/>
            <person name="Ciordia S."/>
            <person name="Albar J.P."/>
            <person name="Alcaide M."/>
            <person name="La Cono V."/>
            <person name="Yakimov M.M."/>
            <person name="Antunes A."/>
            <person name="Taborda M."/>
            <person name="Da Costa M.S."/>
            <person name="Amann R.I."/>
            <person name="Gloeckner F.O."/>
            <person name="Golyshina O.V."/>
            <person name="Golyshin P.N."/>
            <person name="Teeling H."/>
        </authorList>
    </citation>
    <scope>NUCLEOTIDE SEQUENCE [LARGE SCALE GENOMIC DNA]</scope>
    <source>
        <strain evidence="3">SARL4B</strain>
    </source>
</reference>
<name>S6D911_9EURY</name>
<dbReference type="KEGG" id="hti:HTIA_2292"/>
<dbReference type="AlphaFoldDB" id="S6D911"/>
<evidence type="ECO:0000313" key="2">
    <source>
        <dbReference type="EMBL" id="CCQ34401.1"/>
    </source>
</evidence>
<sequence length="78" mass="9085">MECSTETARRKLRELHRDGVVDRRKSGRTVVWWITEEYDTDPEPVDPDDPLFADRPSFASGREDLSESVDDVLYRNEA</sequence>